<dbReference type="InterPro" id="IPR006311">
    <property type="entry name" value="TAT_signal"/>
</dbReference>
<dbReference type="OrthoDB" id="8678477at2"/>
<gene>
    <name evidence="2" type="ORF">E8K88_04320</name>
</gene>
<dbReference type="RefSeq" id="WP_136405424.1">
    <property type="nucleotide sequence ID" value="NZ_SSWX01000004.1"/>
</dbReference>
<dbReference type="PANTHER" id="PTHR42928">
    <property type="entry name" value="TRICARBOXYLATE-BINDING PROTEIN"/>
    <property type="match status" value="1"/>
</dbReference>
<organism evidence="2 3">
    <name type="scientific">Lampropedia aestuarii</name>
    <dbReference type="NCBI Taxonomy" id="2562762"/>
    <lineage>
        <taxon>Bacteria</taxon>
        <taxon>Pseudomonadati</taxon>
        <taxon>Pseudomonadota</taxon>
        <taxon>Betaproteobacteria</taxon>
        <taxon>Burkholderiales</taxon>
        <taxon>Comamonadaceae</taxon>
        <taxon>Lampropedia</taxon>
    </lineage>
</organism>
<dbReference type="Gene3D" id="3.40.190.10">
    <property type="entry name" value="Periplasmic binding protein-like II"/>
    <property type="match status" value="1"/>
</dbReference>
<comment type="caution">
    <text evidence="2">The sequence shown here is derived from an EMBL/GenBank/DDBJ whole genome shotgun (WGS) entry which is preliminary data.</text>
</comment>
<dbReference type="SUPFAM" id="SSF53850">
    <property type="entry name" value="Periplasmic binding protein-like II"/>
    <property type="match status" value="1"/>
</dbReference>
<sequence>MATYPALDRRHFLQASAAGLLAYSSTNWAQTTAQDQDSAWPTRPVHVLVGFPGGSSPDLTARLLAEQLGKTIGKQPFVVDNRAGASGNIAAAALARATDQHTISVMINGNMTIAKLLNPQLGFDPLTDFSPIALIASAPYVLAVHPDLAQGLSGQAFIDKAKTAGQDWNYGSPGLGTVAHLGMELVKSRTGIDAVHVPYQGNPQAMQALIGGEIQMSLLPPAMALAQHKAGKLALIGISSATRSVLTGDLPTLAELGVAGLNLEVWNAVAAPANMPEAIQARLATAIATVLAQPHTQQQLLEQGWVVSDTSAQALRQRIAADSASLGAIIREQGIRLDR</sequence>
<evidence type="ECO:0000313" key="2">
    <source>
        <dbReference type="EMBL" id="THJ35227.1"/>
    </source>
</evidence>
<dbReference type="PIRSF" id="PIRSF017082">
    <property type="entry name" value="YflP"/>
    <property type="match status" value="1"/>
</dbReference>
<evidence type="ECO:0000313" key="3">
    <source>
        <dbReference type="Proteomes" id="UP000306236"/>
    </source>
</evidence>
<reference evidence="2 3" key="1">
    <citation type="submission" date="2019-04" db="EMBL/GenBank/DDBJ databases">
        <title>Lampropedia sp YIM MLB12 draf genome.</title>
        <authorList>
            <person name="Wang Y.-X."/>
        </authorList>
    </citation>
    <scope>NUCLEOTIDE SEQUENCE [LARGE SCALE GENOMIC DNA]</scope>
    <source>
        <strain evidence="2 3">YIM MLB12</strain>
    </source>
</reference>
<dbReference type="InterPro" id="IPR005064">
    <property type="entry name" value="BUG"/>
</dbReference>
<protein>
    <submittedName>
        <fullName evidence="2">Tripartite tricarboxylate transporter substrate binding protein</fullName>
    </submittedName>
</protein>
<keyword evidence="3" id="KW-1185">Reference proteome</keyword>
<proteinExistence type="inferred from homology"/>
<comment type="similarity">
    <text evidence="1">Belongs to the UPF0065 (bug) family.</text>
</comment>
<dbReference type="Proteomes" id="UP000306236">
    <property type="component" value="Unassembled WGS sequence"/>
</dbReference>
<evidence type="ECO:0000256" key="1">
    <source>
        <dbReference type="ARBA" id="ARBA00006987"/>
    </source>
</evidence>
<dbReference type="EMBL" id="SSWX01000004">
    <property type="protein sequence ID" value="THJ35227.1"/>
    <property type="molecule type" value="Genomic_DNA"/>
</dbReference>
<dbReference type="CDD" id="cd07012">
    <property type="entry name" value="PBP2_Bug_TTT"/>
    <property type="match status" value="1"/>
</dbReference>
<dbReference type="Pfam" id="PF03401">
    <property type="entry name" value="TctC"/>
    <property type="match status" value="1"/>
</dbReference>
<dbReference type="AlphaFoldDB" id="A0A4S5BR11"/>
<accession>A0A4S5BR11</accession>
<dbReference type="Gene3D" id="3.40.190.150">
    <property type="entry name" value="Bordetella uptake gene, domain 1"/>
    <property type="match status" value="1"/>
</dbReference>
<dbReference type="PROSITE" id="PS51318">
    <property type="entry name" value="TAT"/>
    <property type="match status" value="1"/>
</dbReference>
<name>A0A4S5BR11_9BURK</name>
<dbReference type="InterPro" id="IPR042100">
    <property type="entry name" value="Bug_dom1"/>
</dbReference>
<dbReference type="PANTHER" id="PTHR42928:SF5">
    <property type="entry name" value="BLR1237 PROTEIN"/>
    <property type="match status" value="1"/>
</dbReference>